<dbReference type="InterPro" id="IPR013766">
    <property type="entry name" value="Thioredoxin_domain"/>
</dbReference>
<feature type="domain" description="Thioredoxin" evidence="5">
    <location>
        <begin position="503"/>
        <end position="647"/>
    </location>
</feature>
<keyword evidence="2" id="KW-0201">Cytochrome c-type biogenesis</keyword>
<keyword evidence="3" id="KW-1015">Disulfide bond</keyword>
<name>A0ABT6RFE9_9BACT</name>
<evidence type="ECO:0000256" key="1">
    <source>
        <dbReference type="ARBA" id="ARBA00004196"/>
    </source>
</evidence>
<sequence length="647" mass="73925">MNFNKPSLTSRVTILIFTFFLTTTLSAHQLPARMFGNWYAASGEWRYGLYDSYAVAKGDFWQYKNVAARKTGGFIVTLSKGADTMLIEVSEKSGHSAVVKTGIKSETLYEAPPTKKDFASHTDMAYPKPVFNKGVFVLKGVVGGFKSGSPKAAIISGNFIRNKFQRLVRIDSMGKFELSIPLLAPQYVFIEYGESWHRIWAEPNRELMCFIRPEGKQELAYPFAFSGDLGLLNEELQDYQANRNLKYSQDSFRTQLSLQKNVAGYCKAVSTYFMRLDSLRAAVLNSHHYCDKSRQLINMDGVYERFDFRYPKFPLNRADSNYIRKWQGNFLLPLQEKEEDGILSDNYLFFINQQVRDSSKFSQKFQQLSSSLQHIDLTLNDIISIMKQLDKEGGLTKMESYLVDSIQEIQSNNKLDSTIVGTLNSLIKPHEEYINNQLGDRTDSVNCDVLTQAMQAVIKESKHSDFSKDIFLINQINTYRWVRAKLYQRLSPMMVSEKLKEVAEASVREPEFQFEDAQSMQVFQQVFSPYKGKVLYVDFWGTYCSPCWGETAYLEKLRSHLKDKDVVFLFIAIDDNKSKWLADKEKFAPGAEHLFVEGDTATILKAMFEVSGVPHSVIIGKDGNVVSANAPRPNQQQDIDKLINANY</sequence>
<keyword evidence="7" id="KW-1185">Reference proteome</keyword>
<evidence type="ECO:0000313" key="7">
    <source>
        <dbReference type="Proteomes" id="UP001226434"/>
    </source>
</evidence>
<evidence type="ECO:0000256" key="3">
    <source>
        <dbReference type="ARBA" id="ARBA00023157"/>
    </source>
</evidence>
<comment type="caution">
    <text evidence="6">The sequence shown here is derived from an EMBL/GenBank/DDBJ whole genome shotgun (WGS) entry which is preliminary data.</text>
</comment>
<reference evidence="6 7" key="1">
    <citation type="submission" date="2023-05" db="EMBL/GenBank/DDBJ databases">
        <title>Genome sequence of Pinibacter sp. MAH-24.</title>
        <authorList>
            <person name="Huq M.A."/>
        </authorList>
    </citation>
    <scope>NUCLEOTIDE SEQUENCE [LARGE SCALE GENOMIC DNA]</scope>
    <source>
        <strain evidence="6 7">MAH-24</strain>
    </source>
</reference>
<dbReference type="PROSITE" id="PS51352">
    <property type="entry name" value="THIOREDOXIN_2"/>
    <property type="match status" value="1"/>
</dbReference>
<dbReference type="Pfam" id="PF13905">
    <property type="entry name" value="Thioredoxin_8"/>
    <property type="match status" value="1"/>
</dbReference>
<evidence type="ECO:0000313" key="6">
    <source>
        <dbReference type="EMBL" id="MDI3321293.1"/>
    </source>
</evidence>
<dbReference type="CDD" id="cd02966">
    <property type="entry name" value="TlpA_like_family"/>
    <property type="match status" value="1"/>
</dbReference>
<dbReference type="RefSeq" id="WP_282335403.1">
    <property type="nucleotide sequence ID" value="NZ_JASBRG010000007.1"/>
</dbReference>
<keyword evidence="4" id="KW-0676">Redox-active center</keyword>
<accession>A0ABT6RFE9</accession>
<dbReference type="PANTHER" id="PTHR42852:SF6">
    <property type="entry name" value="THIOL:DISULFIDE INTERCHANGE PROTEIN DSBE"/>
    <property type="match status" value="1"/>
</dbReference>
<dbReference type="InterPro" id="IPR012336">
    <property type="entry name" value="Thioredoxin-like_fold"/>
</dbReference>
<dbReference type="EMBL" id="JASBRG010000007">
    <property type="protein sequence ID" value="MDI3321293.1"/>
    <property type="molecule type" value="Genomic_DNA"/>
</dbReference>
<comment type="subcellular location">
    <subcellularLocation>
        <location evidence="1">Cell envelope</location>
    </subcellularLocation>
</comment>
<protein>
    <submittedName>
        <fullName evidence="6">TlpA disulfide reductase family protein</fullName>
    </submittedName>
</protein>
<proteinExistence type="predicted"/>
<dbReference type="InterPro" id="IPR050553">
    <property type="entry name" value="Thioredoxin_ResA/DsbE_sf"/>
</dbReference>
<dbReference type="PANTHER" id="PTHR42852">
    <property type="entry name" value="THIOL:DISULFIDE INTERCHANGE PROTEIN DSBE"/>
    <property type="match status" value="1"/>
</dbReference>
<evidence type="ECO:0000259" key="5">
    <source>
        <dbReference type="PROSITE" id="PS51352"/>
    </source>
</evidence>
<dbReference type="InterPro" id="IPR036249">
    <property type="entry name" value="Thioredoxin-like_sf"/>
</dbReference>
<evidence type="ECO:0000256" key="4">
    <source>
        <dbReference type="ARBA" id="ARBA00023284"/>
    </source>
</evidence>
<evidence type="ECO:0000256" key="2">
    <source>
        <dbReference type="ARBA" id="ARBA00022748"/>
    </source>
</evidence>
<gene>
    <name evidence="6" type="ORF">QJ048_15970</name>
</gene>
<dbReference type="Gene3D" id="3.40.30.10">
    <property type="entry name" value="Glutaredoxin"/>
    <property type="match status" value="1"/>
</dbReference>
<dbReference type="SUPFAM" id="SSF52833">
    <property type="entry name" value="Thioredoxin-like"/>
    <property type="match status" value="1"/>
</dbReference>
<dbReference type="Proteomes" id="UP001226434">
    <property type="component" value="Unassembled WGS sequence"/>
</dbReference>
<organism evidence="6 7">
    <name type="scientific">Pinibacter soli</name>
    <dbReference type="NCBI Taxonomy" id="3044211"/>
    <lineage>
        <taxon>Bacteria</taxon>
        <taxon>Pseudomonadati</taxon>
        <taxon>Bacteroidota</taxon>
        <taxon>Chitinophagia</taxon>
        <taxon>Chitinophagales</taxon>
        <taxon>Chitinophagaceae</taxon>
        <taxon>Pinibacter</taxon>
    </lineage>
</organism>